<dbReference type="InterPro" id="IPR025489">
    <property type="entry name" value="DUF4381"/>
</dbReference>
<comment type="caution">
    <text evidence="2">The sequence shown here is derived from an EMBL/GenBank/DDBJ whole genome shotgun (WGS) entry which is preliminary data.</text>
</comment>
<keyword evidence="1" id="KW-1133">Transmembrane helix</keyword>
<name>A0A7V4U0T9_CALAY</name>
<organism evidence="2">
    <name type="scientific">Caldithrix abyssi</name>
    <dbReference type="NCBI Taxonomy" id="187145"/>
    <lineage>
        <taxon>Bacteria</taxon>
        <taxon>Pseudomonadati</taxon>
        <taxon>Calditrichota</taxon>
        <taxon>Calditrichia</taxon>
        <taxon>Calditrichales</taxon>
        <taxon>Calditrichaceae</taxon>
        <taxon>Caldithrix</taxon>
    </lineage>
</organism>
<reference evidence="2" key="1">
    <citation type="journal article" date="2020" name="mSystems">
        <title>Genome- and Community-Level Interaction Insights into Carbon Utilization and Element Cycling Functions of Hydrothermarchaeota in Hydrothermal Sediment.</title>
        <authorList>
            <person name="Zhou Z."/>
            <person name="Liu Y."/>
            <person name="Xu W."/>
            <person name="Pan J."/>
            <person name="Luo Z.H."/>
            <person name="Li M."/>
        </authorList>
    </citation>
    <scope>NUCLEOTIDE SEQUENCE [LARGE SCALE GENOMIC DNA]</scope>
    <source>
        <strain evidence="2">HyVt-577</strain>
    </source>
</reference>
<dbReference type="AlphaFoldDB" id="A0A7V4U0T9"/>
<evidence type="ECO:0000256" key="1">
    <source>
        <dbReference type="SAM" id="Phobius"/>
    </source>
</evidence>
<keyword evidence="1" id="KW-0812">Transmembrane</keyword>
<dbReference type="Proteomes" id="UP000885779">
    <property type="component" value="Unassembled WGS sequence"/>
</dbReference>
<sequence length="171" mass="19686">MTPDSTKLSQLNDIVVPQPVSWTPQTIGWYFVFALLFLLLVWLGYRLYKARLSNRYRREALAQLELIKQGLSSPALKDKSASRIPELIKRTVLTWAPRDKIAPLYGREWLEFLDHTYRSGRFTSPAGELIEKLSYTDLEQDETENLEQVIPLVADWIKKHKQIAVEGGGRG</sequence>
<proteinExistence type="predicted"/>
<accession>A0A7V4U0T9</accession>
<dbReference type="EMBL" id="DRQG01000034">
    <property type="protein sequence ID" value="HGY54834.1"/>
    <property type="molecule type" value="Genomic_DNA"/>
</dbReference>
<feature type="transmembrane region" description="Helical" evidence="1">
    <location>
        <begin position="27"/>
        <end position="48"/>
    </location>
</feature>
<dbReference type="Pfam" id="PF14316">
    <property type="entry name" value="DUF4381"/>
    <property type="match status" value="1"/>
</dbReference>
<keyword evidence="1" id="KW-0472">Membrane</keyword>
<gene>
    <name evidence="2" type="ORF">ENK44_03950</name>
</gene>
<evidence type="ECO:0000313" key="2">
    <source>
        <dbReference type="EMBL" id="HGY54834.1"/>
    </source>
</evidence>
<protein>
    <submittedName>
        <fullName evidence="2">DUF4381 domain-containing protein</fullName>
    </submittedName>
</protein>